<keyword evidence="3" id="KW-1185">Reference proteome</keyword>
<name>A0A1H7V3V5_9NOCA</name>
<evidence type="ECO:0000313" key="2">
    <source>
        <dbReference type="EMBL" id="SEM03417.1"/>
    </source>
</evidence>
<feature type="region of interest" description="Disordered" evidence="1">
    <location>
        <begin position="107"/>
        <end position="139"/>
    </location>
</feature>
<dbReference type="Proteomes" id="UP000198677">
    <property type="component" value="Unassembled WGS sequence"/>
</dbReference>
<dbReference type="EMBL" id="FOAW01000020">
    <property type="protein sequence ID" value="SEM03417.1"/>
    <property type="molecule type" value="Genomic_DNA"/>
</dbReference>
<dbReference type="AlphaFoldDB" id="A0A1H7V3V5"/>
<sequence length="225" mass="24171">MRTHGRTLRGATRGWSLRVAAALPSYPGRSCADRGNQTGGRYIASTSSPSGRSPLPSSILARHALRTRTVPASVEHADHRLDLPTRVSMPLWRQPLRELVRFSERSQPSASSFMTPGGTWTTGSATDSPSASYTEGGRTVRRRMCRVTETKASRFSGETSFSSHSAAVVRCDSIWAARSVPVSVRDTKCARRSVGSGCLSISPFCPSTSSTAATCWALQPIASLI</sequence>
<organism evidence="2 3">
    <name type="scientific">Rhodococcus maanshanensis</name>
    <dbReference type="NCBI Taxonomy" id="183556"/>
    <lineage>
        <taxon>Bacteria</taxon>
        <taxon>Bacillati</taxon>
        <taxon>Actinomycetota</taxon>
        <taxon>Actinomycetes</taxon>
        <taxon>Mycobacteriales</taxon>
        <taxon>Nocardiaceae</taxon>
        <taxon>Rhodococcus</taxon>
    </lineage>
</organism>
<accession>A0A1H7V3V5</accession>
<evidence type="ECO:0000313" key="3">
    <source>
        <dbReference type="Proteomes" id="UP000198677"/>
    </source>
</evidence>
<feature type="compositionally biased region" description="Low complexity" evidence="1">
    <location>
        <begin position="45"/>
        <end position="56"/>
    </location>
</feature>
<gene>
    <name evidence="2" type="ORF">SAMN05444583_12059</name>
</gene>
<proteinExistence type="predicted"/>
<feature type="compositionally biased region" description="Polar residues" evidence="1">
    <location>
        <begin position="107"/>
        <end position="133"/>
    </location>
</feature>
<reference evidence="3" key="1">
    <citation type="submission" date="2016-10" db="EMBL/GenBank/DDBJ databases">
        <authorList>
            <person name="Varghese N."/>
            <person name="Submissions S."/>
        </authorList>
    </citation>
    <scope>NUCLEOTIDE SEQUENCE [LARGE SCALE GENOMIC DNA]</scope>
    <source>
        <strain evidence="3">DSM 44675</strain>
    </source>
</reference>
<feature type="region of interest" description="Disordered" evidence="1">
    <location>
        <begin position="27"/>
        <end position="56"/>
    </location>
</feature>
<evidence type="ECO:0000256" key="1">
    <source>
        <dbReference type="SAM" id="MobiDB-lite"/>
    </source>
</evidence>
<protein>
    <submittedName>
        <fullName evidence="2">Uncharacterized protein</fullName>
    </submittedName>
</protein>